<feature type="chain" id="PRO_5022869329" evidence="5">
    <location>
        <begin position="22"/>
        <end position="432"/>
    </location>
</feature>
<gene>
    <name evidence="7" type="ORF">ACD_78C00185G0001</name>
</gene>
<dbReference type="EMBL" id="AMFJ01034185">
    <property type="protein sequence ID" value="EKD30017.1"/>
    <property type="molecule type" value="Genomic_DNA"/>
</dbReference>
<organism evidence="7">
    <name type="scientific">uncultured bacterium</name>
    <name type="common">gcode 4</name>
    <dbReference type="NCBI Taxonomy" id="1234023"/>
    <lineage>
        <taxon>Bacteria</taxon>
        <taxon>environmental samples</taxon>
    </lineage>
</organism>
<evidence type="ECO:0000256" key="4">
    <source>
        <dbReference type="PROSITE-ProRule" id="PRU01100"/>
    </source>
</evidence>
<feature type="active site" description="Nucleophile" evidence="4">
    <location>
        <position position="259"/>
    </location>
</feature>
<dbReference type="Pfam" id="PF02156">
    <property type="entry name" value="Glyco_hydro_26"/>
    <property type="match status" value="1"/>
</dbReference>
<proteinExistence type="inferred from homology"/>
<dbReference type="GO" id="GO:0016985">
    <property type="term" value="F:mannan endo-1,4-beta-mannosidase activity"/>
    <property type="evidence" value="ECO:0007669"/>
    <property type="project" value="InterPro"/>
</dbReference>
<feature type="domain" description="GH26" evidence="6">
    <location>
        <begin position="1"/>
        <end position="357"/>
    </location>
</feature>
<feature type="signal peptide" evidence="5">
    <location>
        <begin position="1"/>
        <end position="21"/>
    </location>
</feature>
<evidence type="ECO:0000256" key="1">
    <source>
        <dbReference type="ARBA" id="ARBA00007754"/>
    </source>
</evidence>
<protein>
    <submittedName>
        <fullName evidence="7">Endoglucanase family protein</fullName>
    </submittedName>
</protein>
<accession>K1XXU8</accession>
<dbReference type="PROSITE" id="PS51764">
    <property type="entry name" value="GH26"/>
    <property type="match status" value="1"/>
</dbReference>
<dbReference type="InterPro" id="IPR000805">
    <property type="entry name" value="Glyco_hydro_26"/>
</dbReference>
<feature type="active site" description="Proton donor" evidence="4">
    <location>
        <position position="125"/>
    </location>
</feature>
<reference evidence="7" key="1">
    <citation type="journal article" date="2012" name="Science">
        <title>Fermentation, hydrogen, and sulfur metabolism in multiple uncultivated bacterial phyla.</title>
        <authorList>
            <person name="Wrighton K.C."/>
            <person name="Thomas B.C."/>
            <person name="Sharon I."/>
            <person name="Miller C.S."/>
            <person name="Castelle C.J."/>
            <person name="VerBerkmoes N.C."/>
            <person name="Wilkins M.J."/>
            <person name="Hettich R.L."/>
            <person name="Lipton M.S."/>
            <person name="Williams K.H."/>
            <person name="Long P.E."/>
            <person name="Banfield J.F."/>
        </authorList>
    </citation>
    <scope>NUCLEOTIDE SEQUENCE [LARGE SCALE GENOMIC DNA]</scope>
</reference>
<comment type="similarity">
    <text evidence="1 4">Belongs to the glycosyl hydrolase 26 family.</text>
</comment>
<evidence type="ECO:0000256" key="3">
    <source>
        <dbReference type="ARBA" id="ARBA00023295"/>
    </source>
</evidence>
<evidence type="ECO:0000256" key="5">
    <source>
        <dbReference type="SAM" id="SignalP"/>
    </source>
</evidence>
<comment type="caution">
    <text evidence="7">The sequence shown here is derived from an EMBL/GenBank/DDBJ whole genome shotgun (WGS) entry which is preliminary data.</text>
</comment>
<sequence>MKKFFYILVSLGIVCVSVSEAGAQFAFGLYPELNSTNNQLQIEQKYHFTSPVVGYIFDTFTEKDAAHLRTAVKTLWTDRVYHVSISPFGLTAAEVAQGKYDEEYRRFFKIVKESGAKFLFRTMHEMNGSWFSWSGDPYSFKRAWERVYNLSREAGLDTSNILFIFSVNYQDLPSANGDIWWEMIFCTTGERVASGCKTFEDYYPGDKYVDLMGMTLYNWGRGRPELWAHWTTFVDLLGNSSTNMLGRLSSYGKSIFLDEVGTTAVDFKGPWTFDKVIDGYTDDFGKKDYWISMMRQEIKRYPQIVGALYFNRDKTRGFTLGRTIPWELDWAALSTVTDKDYPAILRFFTDPDVTLLALPFKGNDVKLQWENIFKQLSREIERKSYDNPKIRKKWLSQLVTNLTKKATVLSGNKKIILLDIAEKCKMALAEGK</sequence>
<evidence type="ECO:0000256" key="2">
    <source>
        <dbReference type="ARBA" id="ARBA00022801"/>
    </source>
</evidence>
<dbReference type="GO" id="GO:0006080">
    <property type="term" value="P:substituted mannan metabolic process"/>
    <property type="evidence" value="ECO:0007669"/>
    <property type="project" value="InterPro"/>
</dbReference>
<dbReference type="AlphaFoldDB" id="K1XXU8"/>
<dbReference type="InterPro" id="IPR022790">
    <property type="entry name" value="GH26_dom"/>
</dbReference>
<evidence type="ECO:0000313" key="7">
    <source>
        <dbReference type="EMBL" id="EKD30017.1"/>
    </source>
</evidence>
<keyword evidence="5" id="KW-0732">Signal</keyword>
<evidence type="ECO:0000259" key="6">
    <source>
        <dbReference type="PROSITE" id="PS51764"/>
    </source>
</evidence>
<keyword evidence="3 4" id="KW-0326">Glycosidase</keyword>
<dbReference type="PANTHER" id="PTHR40079">
    <property type="entry name" value="MANNAN ENDO-1,4-BETA-MANNOSIDASE E-RELATED"/>
    <property type="match status" value="1"/>
</dbReference>
<dbReference type="SUPFAM" id="SSF51445">
    <property type="entry name" value="(Trans)glycosidases"/>
    <property type="match status" value="1"/>
</dbReference>
<dbReference type="Gene3D" id="3.20.20.80">
    <property type="entry name" value="Glycosidases"/>
    <property type="match status" value="1"/>
</dbReference>
<keyword evidence="2 4" id="KW-0378">Hydrolase</keyword>
<dbReference type="InterPro" id="IPR017853">
    <property type="entry name" value="GH"/>
</dbReference>
<name>K1XXU8_9BACT</name>
<dbReference type="PANTHER" id="PTHR40079:SF4">
    <property type="entry name" value="GH26 DOMAIN-CONTAINING PROTEIN-RELATED"/>
    <property type="match status" value="1"/>
</dbReference>